<evidence type="ECO:0000313" key="2">
    <source>
        <dbReference type="EMBL" id="JAD62045.1"/>
    </source>
</evidence>
<accession>A0A0A9BLF0</accession>
<reference evidence="2" key="2">
    <citation type="journal article" date="2015" name="Data Brief">
        <title>Shoot transcriptome of the giant reed, Arundo donax.</title>
        <authorList>
            <person name="Barrero R.A."/>
            <person name="Guerrero F.D."/>
            <person name="Moolhuijzen P."/>
            <person name="Goolsby J.A."/>
            <person name="Tidwell J."/>
            <person name="Bellgard S.E."/>
            <person name="Bellgard M.I."/>
        </authorList>
    </citation>
    <scope>NUCLEOTIDE SEQUENCE</scope>
    <source>
        <tissue evidence="2">Shoot tissue taken approximately 20 cm above the soil surface</tissue>
    </source>
</reference>
<feature type="region of interest" description="Disordered" evidence="1">
    <location>
        <begin position="117"/>
        <end position="144"/>
    </location>
</feature>
<dbReference type="EMBL" id="GBRH01235850">
    <property type="protein sequence ID" value="JAD62045.1"/>
    <property type="molecule type" value="Transcribed_RNA"/>
</dbReference>
<reference evidence="2" key="1">
    <citation type="submission" date="2014-09" db="EMBL/GenBank/DDBJ databases">
        <authorList>
            <person name="Magalhaes I.L.F."/>
            <person name="Oliveira U."/>
            <person name="Santos F.R."/>
            <person name="Vidigal T.H.D.A."/>
            <person name="Brescovit A.D."/>
            <person name="Santos A.J."/>
        </authorList>
    </citation>
    <scope>NUCLEOTIDE SEQUENCE</scope>
    <source>
        <tissue evidence="2">Shoot tissue taken approximately 20 cm above the soil surface</tissue>
    </source>
</reference>
<name>A0A0A9BLF0_ARUDO</name>
<proteinExistence type="predicted"/>
<protein>
    <submittedName>
        <fullName evidence="2">Uncharacterized protein</fullName>
    </submittedName>
</protein>
<dbReference type="AlphaFoldDB" id="A0A0A9BLF0"/>
<organism evidence="2">
    <name type="scientific">Arundo donax</name>
    <name type="common">Giant reed</name>
    <name type="synonym">Donax arundinaceus</name>
    <dbReference type="NCBI Taxonomy" id="35708"/>
    <lineage>
        <taxon>Eukaryota</taxon>
        <taxon>Viridiplantae</taxon>
        <taxon>Streptophyta</taxon>
        <taxon>Embryophyta</taxon>
        <taxon>Tracheophyta</taxon>
        <taxon>Spermatophyta</taxon>
        <taxon>Magnoliopsida</taxon>
        <taxon>Liliopsida</taxon>
        <taxon>Poales</taxon>
        <taxon>Poaceae</taxon>
        <taxon>PACMAD clade</taxon>
        <taxon>Arundinoideae</taxon>
        <taxon>Arundineae</taxon>
        <taxon>Arundo</taxon>
    </lineage>
</organism>
<sequence>MLVDQIMDSVAWFKMIRLPSLDIFSRVWLRLVSVIGSSLLATHTVVKTGILLNHMPRYQPGEVVVLMSVYLLMMPEPGLKKPSAKLPFLETSLSSTASAWPTMRVSAFAAAEHEAGVCRDEKRRRRRNPPSNMFRGGMAGEEKN</sequence>
<evidence type="ECO:0000256" key="1">
    <source>
        <dbReference type="SAM" id="MobiDB-lite"/>
    </source>
</evidence>